<feature type="transmembrane region" description="Helical" evidence="1">
    <location>
        <begin position="196"/>
        <end position="213"/>
    </location>
</feature>
<feature type="domain" description="DUF7802" evidence="2">
    <location>
        <begin position="1"/>
        <end position="409"/>
    </location>
</feature>
<keyword evidence="3" id="KW-1185">Reference proteome</keyword>
<organism evidence="3 4">
    <name type="scientific">Acrobeloides nanus</name>
    <dbReference type="NCBI Taxonomy" id="290746"/>
    <lineage>
        <taxon>Eukaryota</taxon>
        <taxon>Metazoa</taxon>
        <taxon>Ecdysozoa</taxon>
        <taxon>Nematoda</taxon>
        <taxon>Chromadorea</taxon>
        <taxon>Rhabditida</taxon>
        <taxon>Tylenchina</taxon>
        <taxon>Cephalobomorpha</taxon>
        <taxon>Cephaloboidea</taxon>
        <taxon>Cephalobidae</taxon>
        <taxon>Acrobeloides</taxon>
    </lineage>
</organism>
<dbReference type="PANTHER" id="PTHR35982">
    <property type="entry name" value="AGAP005361-PA"/>
    <property type="match status" value="1"/>
</dbReference>
<feature type="transmembrane region" description="Helical" evidence="1">
    <location>
        <begin position="153"/>
        <end position="176"/>
    </location>
</feature>
<evidence type="ECO:0000259" key="2">
    <source>
        <dbReference type="Pfam" id="PF25085"/>
    </source>
</evidence>
<evidence type="ECO:0000313" key="3">
    <source>
        <dbReference type="Proteomes" id="UP000887540"/>
    </source>
</evidence>
<feature type="transmembrane region" description="Helical" evidence="1">
    <location>
        <begin position="303"/>
        <end position="321"/>
    </location>
</feature>
<dbReference type="Proteomes" id="UP000887540">
    <property type="component" value="Unplaced"/>
</dbReference>
<evidence type="ECO:0000313" key="4">
    <source>
        <dbReference type="WBParaSite" id="ACRNAN_scaffold4130.g26026.t1"/>
    </source>
</evidence>
<feature type="transmembrane region" description="Helical" evidence="1">
    <location>
        <begin position="233"/>
        <end position="254"/>
    </location>
</feature>
<keyword evidence="1" id="KW-0472">Membrane</keyword>
<dbReference type="InterPro" id="IPR056704">
    <property type="entry name" value="DUF7802"/>
</dbReference>
<feature type="transmembrane region" description="Helical" evidence="1">
    <location>
        <begin position="260"/>
        <end position="282"/>
    </location>
</feature>
<reference evidence="4" key="1">
    <citation type="submission" date="2022-11" db="UniProtKB">
        <authorList>
            <consortium name="WormBaseParasite"/>
        </authorList>
    </citation>
    <scope>IDENTIFICATION</scope>
</reference>
<dbReference type="Pfam" id="PF25085">
    <property type="entry name" value="DUF7802"/>
    <property type="match status" value="1"/>
</dbReference>
<evidence type="ECO:0000256" key="1">
    <source>
        <dbReference type="SAM" id="Phobius"/>
    </source>
</evidence>
<name>A0A914DU74_9BILA</name>
<feature type="transmembrane region" description="Helical" evidence="1">
    <location>
        <begin position="122"/>
        <end position="141"/>
    </location>
</feature>
<feature type="transmembrane region" description="Helical" evidence="1">
    <location>
        <begin position="81"/>
        <end position="102"/>
    </location>
</feature>
<dbReference type="WBParaSite" id="ACRNAN_scaffold4130.g26026.t1">
    <property type="protein sequence ID" value="ACRNAN_scaffold4130.g26026.t1"/>
    <property type="gene ID" value="ACRNAN_scaffold4130.g26026"/>
</dbReference>
<protein>
    <recommendedName>
        <fullName evidence="2">DUF7802 domain-containing protein</fullName>
    </recommendedName>
</protein>
<dbReference type="AlphaFoldDB" id="A0A914DU74"/>
<sequence length="409" mass="48432">MDYLLNTYFFKYLPFEVSEEWKKTITGKAVDIIQIADWFCKTQDPMKLYENHTSFLACELVFFFLCLLTFIHAYRKGNRYLYVWLGILIHSLNVENLCYWIPDLDNFWQAQGLLTFFGMRAPLYIILGIYHMFDYTAYVFVKRLHLPWWAEGPAVGLGAVMLDMPYDIMGIKLLWWTWHDTDPNIYDRMYWVPWNSYYFHASFACSFVWILNFTRKIFVDDVYDWKKFGREFLCAFLAGTLAFWFGSLQFALIYHPAHDIFGVHSEITTCIFLGIYAVIVWIADRHNKKPEARAGNTYWFDELALAVATHYLFYMVLVLVADPVNIVAEGLHQPIGPCNITQKVQTPTGLVLEKKKFLCLNDYDEKYFDFHCLPKSHELRYKDGDEPLEWYAACGTKFDNRAEYVFIIW</sequence>
<keyword evidence="1" id="KW-1133">Transmembrane helix</keyword>
<accession>A0A914DU74</accession>
<dbReference type="PANTHER" id="PTHR35982:SF1">
    <property type="entry name" value="SPIROCYCLASE, AVEC FAMILY"/>
    <property type="match status" value="1"/>
</dbReference>
<proteinExistence type="predicted"/>
<keyword evidence="1" id="KW-0812">Transmembrane</keyword>
<feature type="transmembrane region" description="Helical" evidence="1">
    <location>
        <begin position="54"/>
        <end position="74"/>
    </location>
</feature>